<evidence type="ECO:0000313" key="3">
    <source>
        <dbReference type="Proteomes" id="UP000177987"/>
    </source>
</evidence>
<dbReference type="AlphaFoldDB" id="A0A1G2SHB5"/>
<proteinExistence type="predicted"/>
<dbReference type="STRING" id="1802727.A2937_01470"/>
<accession>A0A1G2SHB5</accession>
<feature type="transmembrane region" description="Helical" evidence="1">
    <location>
        <begin position="54"/>
        <end position="72"/>
    </location>
</feature>
<reference evidence="2 3" key="1">
    <citation type="journal article" date="2016" name="Nat. Commun.">
        <title>Thousands of microbial genomes shed light on interconnected biogeochemical processes in an aquifer system.</title>
        <authorList>
            <person name="Anantharaman K."/>
            <person name="Brown C.T."/>
            <person name="Hug L.A."/>
            <person name="Sharon I."/>
            <person name="Castelle C.J."/>
            <person name="Probst A.J."/>
            <person name="Thomas B.C."/>
            <person name="Singh A."/>
            <person name="Wilkins M.J."/>
            <person name="Karaoz U."/>
            <person name="Brodie E.L."/>
            <person name="Williams K.H."/>
            <person name="Hubbard S.S."/>
            <person name="Banfield J.F."/>
        </authorList>
    </citation>
    <scope>NUCLEOTIDE SEQUENCE [LARGE SCALE GENOMIC DNA]</scope>
</reference>
<feature type="transmembrane region" description="Helical" evidence="1">
    <location>
        <begin position="33"/>
        <end position="49"/>
    </location>
</feature>
<feature type="transmembrane region" description="Helical" evidence="1">
    <location>
        <begin position="92"/>
        <end position="111"/>
    </location>
</feature>
<keyword evidence="1" id="KW-1133">Transmembrane helix</keyword>
<organism evidence="2 3">
    <name type="scientific">Candidatus Yonathbacteria bacterium RIFCSPLOWO2_01_FULL_47_33b</name>
    <dbReference type="NCBI Taxonomy" id="1802727"/>
    <lineage>
        <taxon>Bacteria</taxon>
        <taxon>Candidatus Yonathiibacteriota</taxon>
    </lineage>
</organism>
<keyword evidence="1" id="KW-0472">Membrane</keyword>
<gene>
    <name evidence="2" type="ORF">A2937_01470</name>
</gene>
<dbReference type="Proteomes" id="UP000177987">
    <property type="component" value="Unassembled WGS sequence"/>
</dbReference>
<comment type="caution">
    <text evidence="2">The sequence shown here is derived from an EMBL/GenBank/DDBJ whole genome shotgun (WGS) entry which is preliminary data.</text>
</comment>
<sequence>MLQVILVIFGILILIKGKLKVSDTKVISRPQSTYWGLVVLAYAVGLNFVPETLVYGIVFWISLLVVSITFVVKGETIAGVDITTKPTETKRNAMILLGFVVVLVVLFVYVWKF</sequence>
<name>A0A1G2SHB5_9BACT</name>
<evidence type="ECO:0000313" key="2">
    <source>
        <dbReference type="EMBL" id="OHA84390.1"/>
    </source>
</evidence>
<keyword evidence="1" id="KW-0812">Transmembrane</keyword>
<dbReference type="EMBL" id="MHUW01000001">
    <property type="protein sequence ID" value="OHA84390.1"/>
    <property type="molecule type" value="Genomic_DNA"/>
</dbReference>
<evidence type="ECO:0000256" key="1">
    <source>
        <dbReference type="SAM" id="Phobius"/>
    </source>
</evidence>
<protein>
    <submittedName>
        <fullName evidence="2">Uncharacterized protein</fullName>
    </submittedName>
</protein>